<dbReference type="Pfam" id="PF00675">
    <property type="entry name" value="Peptidase_M16"/>
    <property type="match status" value="1"/>
</dbReference>
<feature type="domain" description="Peptidase M16 N-terminal" evidence="2">
    <location>
        <begin position="25"/>
        <end position="164"/>
    </location>
</feature>
<dbReference type="Gene3D" id="3.30.830.10">
    <property type="entry name" value="Metalloenzyme, LuxS/M16 peptidase-like"/>
    <property type="match status" value="2"/>
</dbReference>
<organism evidence="4 5">
    <name type="scientific">Clostridium omnivorum</name>
    <dbReference type="NCBI Taxonomy" id="1604902"/>
    <lineage>
        <taxon>Bacteria</taxon>
        <taxon>Bacillati</taxon>
        <taxon>Bacillota</taxon>
        <taxon>Clostridia</taxon>
        <taxon>Eubacteriales</taxon>
        <taxon>Clostridiaceae</taxon>
        <taxon>Clostridium</taxon>
    </lineage>
</organism>
<dbReference type="RefSeq" id="WP_264851420.1">
    <property type="nucleotide sequence ID" value="NZ_BRXR01000001.1"/>
</dbReference>
<dbReference type="InterPro" id="IPR011765">
    <property type="entry name" value="Pept_M16_N"/>
</dbReference>
<keyword evidence="5" id="KW-1185">Reference proteome</keyword>
<evidence type="ECO:0000259" key="2">
    <source>
        <dbReference type="Pfam" id="PF00675"/>
    </source>
</evidence>
<protein>
    <submittedName>
        <fullName evidence="4">Peptidase M16</fullName>
    </submittedName>
</protein>
<evidence type="ECO:0000259" key="3">
    <source>
        <dbReference type="Pfam" id="PF05193"/>
    </source>
</evidence>
<gene>
    <name evidence="4" type="ORF">bsdE14_35210</name>
</gene>
<reference evidence="4 5" key="1">
    <citation type="journal article" date="2024" name="Int. J. Syst. Evol. Microbiol.">
        <title>Clostridium omnivorum sp. nov., isolated from anoxic soil under the treatment of reductive soil disinfestation.</title>
        <authorList>
            <person name="Ueki A."/>
            <person name="Tonouchi A."/>
            <person name="Kaku N."/>
            <person name="Honma S."/>
            <person name="Ueki K."/>
        </authorList>
    </citation>
    <scope>NUCLEOTIDE SEQUENCE [LARGE SCALE GENOMIC DNA]</scope>
    <source>
        <strain evidence="4 5">E14</strain>
    </source>
</reference>
<dbReference type="PANTHER" id="PTHR11851:SF49">
    <property type="entry name" value="MITOCHONDRIAL-PROCESSING PEPTIDASE SUBUNIT ALPHA"/>
    <property type="match status" value="1"/>
</dbReference>
<name>A0ABQ5NA84_9CLOT</name>
<dbReference type="InterPro" id="IPR011249">
    <property type="entry name" value="Metalloenz_LuxS/M16"/>
</dbReference>
<dbReference type="InterPro" id="IPR007863">
    <property type="entry name" value="Peptidase_M16_C"/>
</dbReference>
<dbReference type="EMBL" id="BRXR01000001">
    <property type="protein sequence ID" value="GLC32111.1"/>
    <property type="molecule type" value="Genomic_DNA"/>
</dbReference>
<accession>A0ABQ5NA84</accession>
<proteinExistence type="inferred from homology"/>
<evidence type="ECO:0000313" key="5">
    <source>
        <dbReference type="Proteomes" id="UP001208567"/>
    </source>
</evidence>
<evidence type="ECO:0000313" key="4">
    <source>
        <dbReference type="EMBL" id="GLC32111.1"/>
    </source>
</evidence>
<dbReference type="Proteomes" id="UP001208567">
    <property type="component" value="Unassembled WGS sequence"/>
</dbReference>
<comment type="similarity">
    <text evidence="1">Belongs to the peptidase M16 family.</text>
</comment>
<dbReference type="PANTHER" id="PTHR11851">
    <property type="entry name" value="METALLOPROTEASE"/>
    <property type="match status" value="1"/>
</dbReference>
<dbReference type="InterPro" id="IPR050361">
    <property type="entry name" value="MPP/UQCRC_Complex"/>
</dbReference>
<dbReference type="SUPFAM" id="SSF63411">
    <property type="entry name" value="LuxS/MPP-like metallohydrolase"/>
    <property type="match status" value="2"/>
</dbReference>
<comment type="caution">
    <text evidence="4">The sequence shown here is derived from an EMBL/GenBank/DDBJ whole genome shotgun (WGS) entry which is preliminary data.</text>
</comment>
<evidence type="ECO:0000256" key="1">
    <source>
        <dbReference type="ARBA" id="ARBA00007261"/>
    </source>
</evidence>
<dbReference type="Pfam" id="PF05193">
    <property type="entry name" value="Peptidase_M16_C"/>
    <property type="match status" value="1"/>
</dbReference>
<feature type="domain" description="Peptidase M16 C-terminal" evidence="3">
    <location>
        <begin position="170"/>
        <end position="332"/>
    </location>
</feature>
<sequence length="415" mass="48208">MEENIFDSNIEILPNGIKLITVKRQTGMCSIHAGIKIGSLYEKSNEKGICHFIEHMLFKGTYSRTNEELNNDLEQRGGEYNAYTNYDSTVYSITALCEELEPSIELMADMLQNSNFPMEELEKERGVILSEIRTSKDDIEDYCFRRLHEIAFDKSPLRYDTLGDEGTVGSLTRKQLVDFYRAYYVPNNCVITIVSPYEHEAVIKLINENFKLWQEKDFKREKIIIEKNNECKEITYKKDIEQAAISYAFSFHNLNKEEELALRILNHKFGESSNSMLFRELREERGLAYDIYSDLDLTTNVKMLYIYTSVVSESVDEAIEAIKDCIDEIKNEVVKFDESTTELMKKVLKTAVTATLEDSTDLGNYILHQVLENVSIYEFVEDMKNLEKIEAKNIYEVARKVFENPSIHILLPEME</sequence>